<dbReference type="Pfam" id="PF04365">
    <property type="entry name" value="BrnT_toxin"/>
    <property type="match status" value="1"/>
</dbReference>
<reference evidence="2" key="1">
    <citation type="submission" date="2016-10" db="EMBL/GenBank/DDBJ databases">
        <authorList>
            <person name="Wibberg D."/>
        </authorList>
    </citation>
    <scope>NUCLEOTIDE SEQUENCE [LARGE SCALE GENOMIC DNA]</scope>
</reference>
<gene>
    <name evidence="1" type="ORF">DSM25559_0568</name>
</gene>
<protein>
    <recommendedName>
        <fullName evidence="3">BrnT family toxin</fullName>
    </recommendedName>
</protein>
<dbReference type="AlphaFoldDB" id="A0A1R3T9S7"/>
<dbReference type="InterPro" id="IPR038573">
    <property type="entry name" value="BrnT_sf"/>
</dbReference>
<dbReference type="STRING" id="1907666.DSM25559_0568"/>
<sequence>MDFEFDPAKSASNKDKHGIDFEEAQSLWLDEKRITAPLATEGEERYIMVAQRNDRCWSAIYTYRNGRVRIISVRRSRDGEKQHYENNQR</sequence>
<evidence type="ECO:0000313" key="1">
    <source>
        <dbReference type="EMBL" id="SCX05848.1"/>
    </source>
</evidence>
<evidence type="ECO:0008006" key="3">
    <source>
        <dbReference type="Google" id="ProtNLM"/>
    </source>
</evidence>
<dbReference type="Gene3D" id="3.10.450.530">
    <property type="entry name" value="Ribonuclease toxin, BrnT, of type II toxin-antitoxin system"/>
    <property type="match status" value="1"/>
</dbReference>
<name>A0A1R3T9S7_9HYPH</name>
<dbReference type="InterPro" id="IPR007460">
    <property type="entry name" value="BrnT_toxin"/>
</dbReference>
<organism evidence="1 2">
    <name type="scientific">Agrobacterium rosae</name>
    <dbReference type="NCBI Taxonomy" id="1972867"/>
    <lineage>
        <taxon>Bacteria</taxon>
        <taxon>Pseudomonadati</taxon>
        <taxon>Pseudomonadota</taxon>
        <taxon>Alphaproteobacteria</taxon>
        <taxon>Hyphomicrobiales</taxon>
        <taxon>Rhizobiaceae</taxon>
        <taxon>Rhizobium/Agrobacterium group</taxon>
        <taxon>Agrobacterium</taxon>
    </lineage>
</organism>
<proteinExistence type="predicted"/>
<accession>A0A1R3T9S7</accession>
<evidence type="ECO:0000313" key="2">
    <source>
        <dbReference type="Proteomes" id="UP000187891"/>
    </source>
</evidence>
<dbReference type="Proteomes" id="UP000187891">
    <property type="component" value="Unassembled WGS sequence"/>
</dbReference>
<dbReference type="EMBL" id="FMUE01000001">
    <property type="protein sequence ID" value="SCX05848.1"/>
    <property type="molecule type" value="Genomic_DNA"/>
</dbReference>
<dbReference type="RefSeq" id="WP_077117713.1">
    <property type="nucleotide sequence ID" value="NZ_CP133551.1"/>
</dbReference>